<feature type="transmembrane region" description="Helical" evidence="8">
    <location>
        <begin position="189"/>
        <end position="209"/>
    </location>
</feature>
<dbReference type="InterPro" id="IPR038770">
    <property type="entry name" value="Na+/solute_symporter_sf"/>
</dbReference>
<evidence type="ECO:0000256" key="4">
    <source>
        <dbReference type="ARBA" id="ARBA00022475"/>
    </source>
</evidence>
<comment type="caution">
    <text evidence="9">The sequence shown here is derived from an EMBL/GenBank/DDBJ whole genome shotgun (WGS) entry which is preliminary data.</text>
</comment>
<evidence type="ECO:0000256" key="2">
    <source>
        <dbReference type="ARBA" id="ARBA00010145"/>
    </source>
</evidence>
<sequence>MGLSILLAEQIVALFLMGLVGYVAVKSGKFRTEDSKIISNVVVYICSPFVVIDAFQIAFTAEKLQGLLLAFAASVLVHGLMIIGGRLLGKPLGLNGIEKASVVYSNSGYLIIPLVSAVLGQEWVFYTTAFIVVQTVLIWTHGQAVICGKGKADMKQMLWNPNVIAIGIGLLLFALQIRLPAPVASCISAFGDAIGPISMMVIGMLVADVDLRGVFCQKRPYLICFLRLVAFPVITVFIFVFTGMSGMHKEAEYILLIVLLATSAPAAVMVTQLAQIYEQDAKYASVINVMSVLFSIVTMPLITLLYEKLV</sequence>
<name>A0ABT2RRR4_9FIRM</name>
<keyword evidence="4" id="KW-1003">Cell membrane</keyword>
<dbReference type="InterPro" id="IPR004776">
    <property type="entry name" value="Mem_transp_PIN-like"/>
</dbReference>
<feature type="transmembrane region" description="Helical" evidence="8">
    <location>
        <begin position="125"/>
        <end position="146"/>
    </location>
</feature>
<keyword evidence="6 8" id="KW-1133">Transmembrane helix</keyword>
<dbReference type="Proteomes" id="UP001652431">
    <property type="component" value="Unassembled WGS sequence"/>
</dbReference>
<keyword evidence="3" id="KW-0813">Transport</keyword>
<evidence type="ECO:0000256" key="6">
    <source>
        <dbReference type="ARBA" id="ARBA00022989"/>
    </source>
</evidence>
<feature type="transmembrane region" description="Helical" evidence="8">
    <location>
        <begin position="221"/>
        <end position="241"/>
    </location>
</feature>
<protein>
    <submittedName>
        <fullName evidence="9">AEC family transporter</fullName>
    </submittedName>
</protein>
<gene>
    <name evidence="9" type="ORF">OCV99_16455</name>
</gene>
<evidence type="ECO:0000256" key="7">
    <source>
        <dbReference type="ARBA" id="ARBA00023136"/>
    </source>
</evidence>
<dbReference type="Pfam" id="PF03547">
    <property type="entry name" value="Mem_trans"/>
    <property type="match status" value="2"/>
</dbReference>
<evidence type="ECO:0000256" key="5">
    <source>
        <dbReference type="ARBA" id="ARBA00022692"/>
    </source>
</evidence>
<keyword evidence="7 8" id="KW-0472">Membrane</keyword>
<evidence type="ECO:0000256" key="3">
    <source>
        <dbReference type="ARBA" id="ARBA00022448"/>
    </source>
</evidence>
<dbReference type="PANTHER" id="PTHR36838">
    <property type="entry name" value="AUXIN EFFLUX CARRIER FAMILY PROTEIN"/>
    <property type="match status" value="1"/>
</dbReference>
<dbReference type="Gene3D" id="1.20.1530.20">
    <property type="match status" value="1"/>
</dbReference>
<evidence type="ECO:0000313" key="9">
    <source>
        <dbReference type="EMBL" id="MCU6688092.1"/>
    </source>
</evidence>
<dbReference type="EMBL" id="JAOQJU010000035">
    <property type="protein sequence ID" value="MCU6688092.1"/>
    <property type="molecule type" value="Genomic_DNA"/>
</dbReference>
<evidence type="ECO:0000256" key="8">
    <source>
        <dbReference type="SAM" id="Phobius"/>
    </source>
</evidence>
<reference evidence="9 10" key="1">
    <citation type="journal article" date="2021" name="ISME Commun">
        <title>Automated analysis of genomic sequences facilitates high-throughput and comprehensive description of bacteria.</title>
        <authorList>
            <person name="Hitch T.C.A."/>
        </authorList>
    </citation>
    <scope>NUCLEOTIDE SEQUENCE [LARGE SCALE GENOMIC DNA]</scope>
    <source>
        <strain evidence="9 10">Sanger_03</strain>
    </source>
</reference>
<keyword evidence="10" id="KW-1185">Reference proteome</keyword>
<feature type="transmembrane region" description="Helical" evidence="8">
    <location>
        <begin position="286"/>
        <end position="306"/>
    </location>
</feature>
<comment type="subcellular location">
    <subcellularLocation>
        <location evidence="1">Cell membrane</location>
        <topology evidence="1">Multi-pass membrane protein</topology>
    </subcellularLocation>
</comment>
<feature type="transmembrane region" description="Helical" evidence="8">
    <location>
        <begin position="101"/>
        <end position="119"/>
    </location>
</feature>
<feature type="transmembrane region" description="Helical" evidence="8">
    <location>
        <begin position="67"/>
        <end position="89"/>
    </location>
</feature>
<proteinExistence type="inferred from homology"/>
<evidence type="ECO:0000256" key="1">
    <source>
        <dbReference type="ARBA" id="ARBA00004651"/>
    </source>
</evidence>
<dbReference type="RefSeq" id="WP_158371996.1">
    <property type="nucleotide sequence ID" value="NZ_JAOQJU010000035.1"/>
</dbReference>
<dbReference type="PANTHER" id="PTHR36838:SF1">
    <property type="entry name" value="SLR1864 PROTEIN"/>
    <property type="match status" value="1"/>
</dbReference>
<feature type="transmembrane region" description="Helical" evidence="8">
    <location>
        <begin position="37"/>
        <end position="61"/>
    </location>
</feature>
<accession>A0ABT2RRR4</accession>
<feature type="transmembrane region" description="Helical" evidence="8">
    <location>
        <begin position="253"/>
        <end position="274"/>
    </location>
</feature>
<feature type="transmembrane region" description="Helical" evidence="8">
    <location>
        <begin position="158"/>
        <end position="177"/>
    </location>
</feature>
<feature type="transmembrane region" description="Helical" evidence="8">
    <location>
        <begin position="6"/>
        <end position="25"/>
    </location>
</feature>
<comment type="similarity">
    <text evidence="2">Belongs to the auxin efflux carrier (TC 2.A.69) family.</text>
</comment>
<organism evidence="9 10">
    <name type="scientific">Dorea acetigenes</name>
    <dbReference type="NCBI Taxonomy" id="2981787"/>
    <lineage>
        <taxon>Bacteria</taxon>
        <taxon>Bacillati</taxon>
        <taxon>Bacillota</taxon>
        <taxon>Clostridia</taxon>
        <taxon>Lachnospirales</taxon>
        <taxon>Lachnospiraceae</taxon>
        <taxon>Dorea</taxon>
    </lineage>
</organism>
<evidence type="ECO:0000313" key="10">
    <source>
        <dbReference type="Proteomes" id="UP001652431"/>
    </source>
</evidence>
<keyword evidence="5 8" id="KW-0812">Transmembrane</keyword>